<comment type="caution">
    <text evidence="14">The sequence shown here is derived from an EMBL/GenBank/DDBJ whole genome shotgun (WGS) entry which is preliminary data.</text>
</comment>
<keyword evidence="12" id="KW-0472">Membrane</keyword>
<dbReference type="InterPro" id="IPR004147">
    <property type="entry name" value="ABC1_dom"/>
</dbReference>
<dbReference type="NCBIfam" id="TIGR01982">
    <property type="entry name" value="UbiB"/>
    <property type="match status" value="1"/>
</dbReference>
<evidence type="ECO:0000256" key="4">
    <source>
        <dbReference type="ARBA" id="ARBA00022519"/>
    </source>
</evidence>
<dbReference type="Proteomes" id="UP001597101">
    <property type="component" value="Unassembled WGS sequence"/>
</dbReference>
<keyword evidence="7" id="KW-0812">Transmembrane</keyword>
<evidence type="ECO:0000256" key="6">
    <source>
        <dbReference type="ARBA" id="ARBA00022688"/>
    </source>
</evidence>
<organism evidence="14 15">
    <name type="scientific">Pseudahrensia aquimaris</name>
    <dbReference type="NCBI Taxonomy" id="744461"/>
    <lineage>
        <taxon>Bacteria</taxon>
        <taxon>Pseudomonadati</taxon>
        <taxon>Pseudomonadota</taxon>
        <taxon>Alphaproteobacteria</taxon>
        <taxon>Hyphomicrobiales</taxon>
        <taxon>Ahrensiaceae</taxon>
        <taxon>Pseudahrensia</taxon>
    </lineage>
</organism>
<evidence type="ECO:0000256" key="5">
    <source>
        <dbReference type="ARBA" id="ARBA00022679"/>
    </source>
</evidence>
<dbReference type="InterPro" id="IPR011009">
    <property type="entry name" value="Kinase-like_dom_sf"/>
</dbReference>
<sequence>MAGIRSWFSLARAAWVLMREGVVTALPEEGAPPPVRLAKSIAKVVRRRRAVDAPQTKILANALNRLGPSWVKLGQFLATRPDIVGESISRDLEMLQDRMEPFDIKYARRTVEATLNRDVDTLFVDFGTPVAAASIAQVHKARVRDKDGIERDVAIKIIRPGVRERFNWDLETFYTAAHFITRWFPAARRLMLVQSVDILAESAKLEMELRVEAAAFSEMADNVKNDPGFRVPEIDWERTGRDCLTMEWVDGIKMNNMEALRASGHDLATVANNLNQSFLRHAMRDGFFHADMHPGNLFLAPDGDIVAVDMGIAGRLSKPERRFLGEILYGFIQRDYRRVAEVHFEAGYVPRGKDVDSFAQALRAVGEPIYGRTAEDISISALLALLFEITELFEMRTQPQLILLQKTMVVVEGVARKLDPNFNMWTSAGPVVVPYVTRLIGPLGRLDEARDGFKAVEQLARQAPIFAKRAEALSQEIDAMAANGVRLDKPTIEAIGKAEARHSRSGRVALWVIAASLAALVWKQFV</sequence>
<dbReference type="PANTHER" id="PTHR10566">
    <property type="entry name" value="CHAPERONE-ACTIVITY OF BC1 COMPLEX CABC1 -RELATED"/>
    <property type="match status" value="1"/>
</dbReference>
<keyword evidence="3" id="KW-1003">Cell membrane</keyword>
<evidence type="ECO:0000256" key="7">
    <source>
        <dbReference type="ARBA" id="ARBA00022692"/>
    </source>
</evidence>
<dbReference type="CDD" id="cd13972">
    <property type="entry name" value="UbiB"/>
    <property type="match status" value="1"/>
</dbReference>
<accession>A0ABW3FI93</accession>
<dbReference type="InterPro" id="IPR050154">
    <property type="entry name" value="UbiB_kinase"/>
</dbReference>
<evidence type="ECO:0000256" key="9">
    <source>
        <dbReference type="ARBA" id="ARBA00022777"/>
    </source>
</evidence>
<comment type="similarity">
    <text evidence="2">Belongs to the protein kinase superfamily. ADCK protein kinase family.</text>
</comment>
<dbReference type="InterPro" id="IPR010232">
    <property type="entry name" value="UbiB"/>
</dbReference>
<keyword evidence="11" id="KW-1133">Transmembrane helix</keyword>
<dbReference type="InterPro" id="IPR045308">
    <property type="entry name" value="UbiB_bact"/>
</dbReference>
<reference evidence="15" key="1">
    <citation type="journal article" date="2019" name="Int. J. Syst. Evol. Microbiol.">
        <title>The Global Catalogue of Microorganisms (GCM) 10K type strain sequencing project: providing services to taxonomists for standard genome sequencing and annotation.</title>
        <authorList>
            <consortium name="The Broad Institute Genomics Platform"/>
            <consortium name="The Broad Institute Genome Sequencing Center for Infectious Disease"/>
            <person name="Wu L."/>
            <person name="Ma J."/>
        </authorList>
    </citation>
    <scope>NUCLEOTIDE SEQUENCE [LARGE SCALE GENOMIC DNA]</scope>
    <source>
        <strain evidence="15">CCUG 60023</strain>
    </source>
</reference>
<keyword evidence="15" id="KW-1185">Reference proteome</keyword>
<comment type="pathway">
    <text evidence="1">Cofactor biosynthesis; ubiquinone biosynthesis [regulation].</text>
</comment>
<keyword evidence="9" id="KW-0418">Kinase</keyword>
<name>A0ABW3FI93_9HYPH</name>
<keyword evidence="4" id="KW-0997">Cell inner membrane</keyword>
<dbReference type="SUPFAM" id="SSF56112">
    <property type="entry name" value="Protein kinase-like (PK-like)"/>
    <property type="match status" value="1"/>
</dbReference>
<keyword evidence="10" id="KW-0067">ATP-binding</keyword>
<gene>
    <name evidence="14" type="primary">ubiB</name>
    <name evidence="14" type="ORF">ACFQ14_13110</name>
</gene>
<evidence type="ECO:0000256" key="11">
    <source>
        <dbReference type="ARBA" id="ARBA00022989"/>
    </source>
</evidence>
<dbReference type="Pfam" id="PF03109">
    <property type="entry name" value="ABC1"/>
    <property type="match status" value="1"/>
</dbReference>
<keyword evidence="6" id="KW-0831">Ubiquinone biosynthesis</keyword>
<evidence type="ECO:0000256" key="8">
    <source>
        <dbReference type="ARBA" id="ARBA00022741"/>
    </source>
</evidence>
<dbReference type="PANTHER" id="PTHR10566:SF113">
    <property type="entry name" value="PROTEIN ACTIVITY OF BC1 COMPLEX KINASE 7, CHLOROPLASTIC"/>
    <property type="match status" value="1"/>
</dbReference>
<dbReference type="RefSeq" id="WP_377213208.1">
    <property type="nucleotide sequence ID" value="NZ_JBHTJV010000012.1"/>
</dbReference>
<evidence type="ECO:0000256" key="1">
    <source>
        <dbReference type="ARBA" id="ARBA00005020"/>
    </source>
</evidence>
<evidence type="ECO:0000313" key="14">
    <source>
        <dbReference type="EMBL" id="MFD0917347.1"/>
    </source>
</evidence>
<evidence type="ECO:0000256" key="10">
    <source>
        <dbReference type="ARBA" id="ARBA00022840"/>
    </source>
</evidence>
<proteinExistence type="inferred from homology"/>
<feature type="domain" description="ABC1 atypical kinase-like" evidence="13">
    <location>
        <begin position="95"/>
        <end position="343"/>
    </location>
</feature>
<evidence type="ECO:0000256" key="2">
    <source>
        <dbReference type="ARBA" id="ARBA00009670"/>
    </source>
</evidence>
<keyword evidence="8" id="KW-0547">Nucleotide-binding</keyword>
<evidence type="ECO:0000313" key="15">
    <source>
        <dbReference type="Proteomes" id="UP001597101"/>
    </source>
</evidence>
<protein>
    <submittedName>
        <fullName evidence="14">2-polyprenylphenol 6-hydroxylase</fullName>
    </submittedName>
</protein>
<keyword evidence="5" id="KW-0808">Transferase</keyword>
<dbReference type="EMBL" id="JBHTJV010000012">
    <property type="protein sequence ID" value="MFD0917347.1"/>
    <property type="molecule type" value="Genomic_DNA"/>
</dbReference>
<evidence type="ECO:0000256" key="12">
    <source>
        <dbReference type="ARBA" id="ARBA00023136"/>
    </source>
</evidence>
<evidence type="ECO:0000259" key="13">
    <source>
        <dbReference type="Pfam" id="PF03109"/>
    </source>
</evidence>
<evidence type="ECO:0000256" key="3">
    <source>
        <dbReference type="ARBA" id="ARBA00022475"/>
    </source>
</evidence>